<dbReference type="InterPro" id="IPR008962">
    <property type="entry name" value="PapD-like_sf"/>
</dbReference>
<dbReference type="GO" id="GO:0071555">
    <property type="term" value="P:cell wall organization"/>
    <property type="evidence" value="ECO:0007669"/>
    <property type="project" value="InterPro"/>
</dbReference>
<evidence type="ECO:0000313" key="10">
    <source>
        <dbReference type="Proteomes" id="UP000195440"/>
    </source>
</evidence>
<comment type="subcellular location">
    <subcellularLocation>
        <location evidence="1">Periplasm</location>
    </subcellularLocation>
</comment>
<evidence type="ECO:0000259" key="8">
    <source>
        <dbReference type="Pfam" id="PF02753"/>
    </source>
</evidence>
<dbReference type="InterPro" id="IPR016147">
    <property type="entry name" value="Pili_assmbl_chaperone_N"/>
</dbReference>
<dbReference type="InterPro" id="IPR001829">
    <property type="entry name" value="Pili_assmbl_chaperone_bac"/>
</dbReference>
<feature type="domain" description="Pili assembly chaperone N-terminal" evidence="7">
    <location>
        <begin position="22"/>
        <end position="143"/>
    </location>
</feature>
<gene>
    <name evidence="9" type="ORF">AUC60_03010</name>
</gene>
<dbReference type="InterPro" id="IPR016148">
    <property type="entry name" value="Pili_assmbl_chaperone_C"/>
</dbReference>
<name>A0A1Y3P5Q0_9PSED</name>
<evidence type="ECO:0000256" key="6">
    <source>
        <dbReference type="SAM" id="SignalP"/>
    </source>
</evidence>
<dbReference type="PANTHER" id="PTHR30251">
    <property type="entry name" value="PILUS ASSEMBLY CHAPERONE"/>
    <property type="match status" value="1"/>
</dbReference>
<dbReference type="SUPFAM" id="SSF49584">
    <property type="entry name" value="Periplasmic chaperone C-domain"/>
    <property type="match status" value="1"/>
</dbReference>
<evidence type="ECO:0000256" key="4">
    <source>
        <dbReference type="ARBA" id="ARBA00022764"/>
    </source>
</evidence>
<dbReference type="Proteomes" id="UP000195440">
    <property type="component" value="Unassembled WGS sequence"/>
</dbReference>
<keyword evidence="4" id="KW-0574">Periplasm</keyword>
<reference evidence="9 10" key="1">
    <citation type="journal article" date="2017" name="Syst. Appl. Microbiol.">
        <title>Pseudomonas caspiana sp. nov., a citrus pathogen in the Pseudomonas syringae phylogenetic group.</title>
        <authorList>
            <person name="Busquets A."/>
            <person name="Gomila M."/>
            <person name="Beiki F."/>
            <person name="Mulet M."/>
            <person name="Rahimian H."/>
            <person name="Garcia-Valdes E."/>
            <person name="Lalucat J."/>
        </authorList>
    </citation>
    <scope>NUCLEOTIDE SEQUENCE [LARGE SCALE GENOMIC DNA]</scope>
    <source>
        <strain evidence="9 10">FBF102</strain>
    </source>
</reference>
<evidence type="ECO:0000256" key="5">
    <source>
        <dbReference type="ARBA" id="ARBA00023186"/>
    </source>
</evidence>
<dbReference type="Pfam" id="PF02753">
    <property type="entry name" value="PapD_C"/>
    <property type="match status" value="1"/>
</dbReference>
<dbReference type="InterPro" id="IPR036316">
    <property type="entry name" value="Pili_assmbl_chap_C_dom_sf"/>
</dbReference>
<organism evidence="9 10">
    <name type="scientific">Pseudomonas caspiana</name>
    <dbReference type="NCBI Taxonomy" id="1451454"/>
    <lineage>
        <taxon>Bacteria</taxon>
        <taxon>Pseudomonadati</taxon>
        <taxon>Pseudomonadota</taxon>
        <taxon>Gammaproteobacteria</taxon>
        <taxon>Pseudomonadales</taxon>
        <taxon>Pseudomonadaceae</taxon>
        <taxon>Pseudomonas</taxon>
    </lineage>
</organism>
<comment type="similarity">
    <text evidence="2">Belongs to the periplasmic pilus chaperone family.</text>
</comment>
<evidence type="ECO:0000256" key="2">
    <source>
        <dbReference type="ARBA" id="ARBA00007399"/>
    </source>
</evidence>
<protein>
    <recommendedName>
        <fullName evidence="11">Molecular chaperone</fullName>
    </recommendedName>
</protein>
<feature type="domain" description="Pili assembly chaperone C-terminal" evidence="8">
    <location>
        <begin position="165"/>
        <end position="221"/>
    </location>
</feature>
<keyword evidence="3 6" id="KW-0732">Signal</keyword>
<dbReference type="Gene3D" id="2.60.40.10">
    <property type="entry name" value="Immunoglobulins"/>
    <property type="match status" value="2"/>
</dbReference>
<feature type="chain" id="PRO_5012734417" description="Molecular chaperone" evidence="6">
    <location>
        <begin position="21"/>
        <end position="243"/>
    </location>
</feature>
<keyword evidence="10" id="KW-1185">Reference proteome</keyword>
<evidence type="ECO:0008006" key="11">
    <source>
        <dbReference type="Google" id="ProtNLM"/>
    </source>
</evidence>
<comment type="caution">
    <text evidence="9">The sequence shown here is derived from an EMBL/GenBank/DDBJ whole genome shotgun (WGS) entry which is preliminary data.</text>
</comment>
<dbReference type="AlphaFoldDB" id="A0A1Y3P5Q0"/>
<feature type="signal peptide" evidence="6">
    <location>
        <begin position="1"/>
        <end position="20"/>
    </location>
</feature>
<dbReference type="OrthoDB" id="9131059at2"/>
<proteinExistence type="inferred from homology"/>
<dbReference type="PANTHER" id="PTHR30251:SF2">
    <property type="entry name" value="FIMBRIAL CHAPERONE YADV-RELATED"/>
    <property type="match status" value="1"/>
</dbReference>
<dbReference type="RefSeq" id="WP_087264619.1">
    <property type="nucleotide sequence ID" value="NZ_JBJGBV010000005.1"/>
</dbReference>
<dbReference type="EMBL" id="LOHF01000002">
    <property type="protein sequence ID" value="OUM75185.1"/>
    <property type="molecule type" value="Genomic_DNA"/>
</dbReference>
<evidence type="ECO:0000259" key="7">
    <source>
        <dbReference type="Pfam" id="PF00345"/>
    </source>
</evidence>
<dbReference type="SUPFAM" id="SSF49354">
    <property type="entry name" value="PapD-like"/>
    <property type="match status" value="1"/>
</dbReference>
<accession>A0A1Y3P5Q0</accession>
<sequence>MTKLICIGLAALLCSFNVQATVSLNGTRLIFDGRFPEASLEVVNRSDHEVLIQAWLSDPTNIDGSLESAAVELPFVLSPHLARLDAHGKQTLRVLYQGQGMPLTQESLLHLYVLEIPRRTAGSNALNIAIRQRINVFYRPAGLGDDPAATAHRLRWTLASTSLRVNNPTPYHTALQDVRLGEAVASDYLMLAPGASHEMPVPVAAGARSLSFRALNDYGGADVYCAAGNSNGFDNTEHRQKDC</sequence>
<keyword evidence="5" id="KW-0143">Chaperone</keyword>
<dbReference type="GO" id="GO:0030288">
    <property type="term" value="C:outer membrane-bounded periplasmic space"/>
    <property type="evidence" value="ECO:0007669"/>
    <property type="project" value="InterPro"/>
</dbReference>
<dbReference type="Pfam" id="PF00345">
    <property type="entry name" value="PapD_N"/>
    <property type="match status" value="1"/>
</dbReference>
<evidence type="ECO:0000313" key="9">
    <source>
        <dbReference type="EMBL" id="OUM75185.1"/>
    </source>
</evidence>
<dbReference type="PRINTS" id="PR00969">
    <property type="entry name" value="CHAPERONPILI"/>
</dbReference>
<dbReference type="InterPro" id="IPR050643">
    <property type="entry name" value="Periplasmic_pilus_chap"/>
</dbReference>
<evidence type="ECO:0000256" key="3">
    <source>
        <dbReference type="ARBA" id="ARBA00022729"/>
    </source>
</evidence>
<dbReference type="InterPro" id="IPR013783">
    <property type="entry name" value="Ig-like_fold"/>
</dbReference>
<evidence type="ECO:0000256" key="1">
    <source>
        <dbReference type="ARBA" id="ARBA00004418"/>
    </source>
</evidence>